<dbReference type="RefSeq" id="WP_190128423.1">
    <property type="nucleotide sequence ID" value="NZ_BNBD01000002.1"/>
</dbReference>
<dbReference type="AlphaFoldDB" id="A0A919AYV6"/>
<name>A0A919AYV6_9ACTN</name>
<evidence type="ECO:0000313" key="2">
    <source>
        <dbReference type="EMBL" id="GHF33011.1"/>
    </source>
</evidence>
<proteinExistence type="predicted"/>
<reference evidence="2" key="2">
    <citation type="submission" date="2020-09" db="EMBL/GenBank/DDBJ databases">
        <authorList>
            <person name="Sun Q."/>
            <person name="Ohkuma M."/>
        </authorList>
    </citation>
    <scope>NUCLEOTIDE SEQUENCE</scope>
    <source>
        <strain evidence="2">JCM 4059</strain>
    </source>
</reference>
<feature type="compositionally biased region" description="Basic and acidic residues" evidence="1">
    <location>
        <begin position="71"/>
        <end position="82"/>
    </location>
</feature>
<dbReference type="EMBL" id="BNBD01000002">
    <property type="protein sequence ID" value="GHF33011.1"/>
    <property type="molecule type" value="Genomic_DNA"/>
</dbReference>
<protein>
    <submittedName>
        <fullName evidence="2">Uncharacterized protein</fullName>
    </submittedName>
</protein>
<evidence type="ECO:0000313" key="3">
    <source>
        <dbReference type="Proteomes" id="UP000638313"/>
    </source>
</evidence>
<feature type="compositionally biased region" description="Polar residues" evidence="1">
    <location>
        <begin position="1"/>
        <end position="12"/>
    </location>
</feature>
<organism evidence="2 3">
    <name type="scientific">Streptomyces mashuensis</name>
    <dbReference type="NCBI Taxonomy" id="33904"/>
    <lineage>
        <taxon>Bacteria</taxon>
        <taxon>Bacillati</taxon>
        <taxon>Actinomycetota</taxon>
        <taxon>Actinomycetes</taxon>
        <taxon>Kitasatosporales</taxon>
        <taxon>Streptomycetaceae</taxon>
        <taxon>Streptomyces</taxon>
    </lineage>
</organism>
<comment type="caution">
    <text evidence="2">The sequence shown here is derived from an EMBL/GenBank/DDBJ whole genome shotgun (WGS) entry which is preliminary data.</text>
</comment>
<dbReference type="Proteomes" id="UP000638313">
    <property type="component" value="Unassembled WGS sequence"/>
</dbReference>
<feature type="region of interest" description="Disordered" evidence="1">
    <location>
        <begin position="1"/>
        <end position="21"/>
    </location>
</feature>
<reference evidence="2" key="1">
    <citation type="journal article" date="2014" name="Int. J. Syst. Evol. Microbiol.">
        <title>Complete genome sequence of Corynebacterium casei LMG S-19264T (=DSM 44701T), isolated from a smear-ripened cheese.</title>
        <authorList>
            <consortium name="US DOE Joint Genome Institute (JGI-PGF)"/>
            <person name="Walter F."/>
            <person name="Albersmeier A."/>
            <person name="Kalinowski J."/>
            <person name="Ruckert C."/>
        </authorList>
    </citation>
    <scope>NUCLEOTIDE SEQUENCE</scope>
    <source>
        <strain evidence="2">JCM 4059</strain>
    </source>
</reference>
<sequence length="159" mass="17292">MTILDSSTTSHPQAADSAPANLYSRAQVRTAINHGATMAADEAHVSSYADRFAWAVTAVMTLLDTPSARWDEVENQHHREAPADAPDDDAPQYTREQVSQAVNSGIDLAAEHTGRAYADDLDNLVVNAALTLLDDPDADFYTVATECYSESPRVVRSWL</sequence>
<feature type="region of interest" description="Disordered" evidence="1">
    <location>
        <begin position="71"/>
        <end position="94"/>
    </location>
</feature>
<evidence type="ECO:0000256" key="1">
    <source>
        <dbReference type="SAM" id="MobiDB-lite"/>
    </source>
</evidence>
<gene>
    <name evidence="2" type="ORF">GCM10010218_12610</name>
</gene>
<accession>A0A919AYV6</accession>
<keyword evidence="3" id="KW-1185">Reference proteome</keyword>